<comment type="caution">
    <text evidence="1">The sequence shown here is derived from an EMBL/GenBank/DDBJ whole genome shotgun (WGS) entry which is preliminary data.</text>
</comment>
<proteinExistence type="predicted"/>
<evidence type="ECO:0000313" key="1">
    <source>
        <dbReference type="EMBL" id="MPN28490.1"/>
    </source>
</evidence>
<reference evidence="1" key="1">
    <citation type="submission" date="2019-08" db="EMBL/GenBank/DDBJ databases">
        <authorList>
            <person name="Kucharzyk K."/>
            <person name="Murdoch R.W."/>
            <person name="Higgins S."/>
            <person name="Loffler F."/>
        </authorList>
    </citation>
    <scope>NUCLEOTIDE SEQUENCE</scope>
</reference>
<name>A0A645GQI5_9ZZZZ</name>
<gene>
    <name evidence="1" type="ORF">SDC9_175932</name>
</gene>
<dbReference type="AlphaFoldDB" id="A0A645GQI5"/>
<protein>
    <submittedName>
        <fullName evidence="1">Uncharacterized protein</fullName>
    </submittedName>
</protein>
<accession>A0A645GQI5</accession>
<organism evidence="1">
    <name type="scientific">bioreactor metagenome</name>
    <dbReference type="NCBI Taxonomy" id="1076179"/>
    <lineage>
        <taxon>unclassified sequences</taxon>
        <taxon>metagenomes</taxon>
        <taxon>ecological metagenomes</taxon>
    </lineage>
</organism>
<dbReference type="EMBL" id="VSSQ01078807">
    <property type="protein sequence ID" value="MPN28490.1"/>
    <property type="molecule type" value="Genomic_DNA"/>
</dbReference>
<sequence>MYAHLRAGVKGQIRQRGAHQVKKAQILNQHRVHAQSGGRLGALERRVQLSVGHQRVQCQIDLDAPLMAVCQRLSKLLIGKVFGALPGIKAAPAQIYRVRAAFHGGAQGFR</sequence>